<dbReference type="SMART" id="SM00382">
    <property type="entry name" value="AAA"/>
    <property type="match status" value="1"/>
</dbReference>
<dbReference type="Gene3D" id="3.40.50.300">
    <property type="entry name" value="P-loop containing nucleotide triphosphate hydrolases"/>
    <property type="match status" value="1"/>
</dbReference>
<feature type="region of interest" description="Disordered" evidence="11">
    <location>
        <begin position="389"/>
        <end position="408"/>
    </location>
</feature>
<dbReference type="Proteomes" id="UP000433050">
    <property type="component" value="Unassembled WGS sequence"/>
</dbReference>
<dbReference type="Pfam" id="PF02978">
    <property type="entry name" value="SRP_SPB"/>
    <property type="match status" value="1"/>
</dbReference>
<dbReference type="EMBL" id="CACSAS010000001">
    <property type="protein sequence ID" value="CAA0101905.1"/>
    <property type="molecule type" value="Genomic_DNA"/>
</dbReference>
<dbReference type="GO" id="GO:0005886">
    <property type="term" value="C:plasma membrane"/>
    <property type="evidence" value="ECO:0007669"/>
    <property type="project" value="UniProtKB-SubCell"/>
</dbReference>
<dbReference type="Pfam" id="PF00448">
    <property type="entry name" value="SRP54"/>
    <property type="match status" value="1"/>
</dbReference>
<keyword evidence="14" id="KW-1185">Reference proteome</keyword>
<dbReference type="InterPro" id="IPR004125">
    <property type="entry name" value="Signal_recog_particle_SRP54_M"/>
</dbReference>
<evidence type="ECO:0000256" key="9">
    <source>
        <dbReference type="ARBA" id="ARBA00048027"/>
    </source>
</evidence>
<dbReference type="CDD" id="cd18539">
    <property type="entry name" value="SRP_G"/>
    <property type="match status" value="1"/>
</dbReference>
<dbReference type="InterPro" id="IPR036891">
    <property type="entry name" value="Signal_recog_part_SRP54_M_sf"/>
</dbReference>
<dbReference type="Gene3D" id="1.10.260.30">
    <property type="entry name" value="Signal recognition particle, SRP54 subunit, M-domain"/>
    <property type="match status" value="1"/>
</dbReference>
<dbReference type="InterPro" id="IPR027417">
    <property type="entry name" value="P-loop_NTPase"/>
</dbReference>
<dbReference type="PANTHER" id="PTHR11564:SF5">
    <property type="entry name" value="SIGNAL RECOGNITION PARTICLE SUBUNIT SRP54"/>
    <property type="match status" value="1"/>
</dbReference>
<dbReference type="PANTHER" id="PTHR11564">
    <property type="entry name" value="SIGNAL RECOGNITION PARTICLE 54K PROTEIN SRP54"/>
    <property type="match status" value="1"/>
</dbReference>
<organism evidence="13 14">
    <name type="scientific">Starkeya nomas</name>
    <dbReference type="NCBI Taxonomy" id="2666134"/>
    <lineage>
        <taxon>Bacteria</taxon>
        <taxon>Pseudomonadati</taxon>
        <taxon>Pseudomonadota</taxon>
        <taxon>Alphaproteobacteria</taxon>
        <taxon>Hyphomicrobiales</taxon>
        <taxon>Xanthobacteraceae</taxon>
        <taxon>Starkeya</taxon>
    </lineage>
</organism>
<feature type="region of interest" description="Disordered" evidence="11">
    <location>
        <begin position="481"/>
        <end position="521"/>
    </location>
</feature>
<keyword evidence="5 10" id="KW-0694">RNA-binding</keyword>
<dbReference type="InterPro" id="IPR013822">
    <property type="entry name" value="Signal_recog_particl_SRP54_hlx"/>
</dbReference>
<evidence type="ECO:0000256" key="8">
    <source>
        <dbReference type="ARBA" id="ARBA00023274"/>
    </source>
</evidence>
<keyword evidence="8 10" id="KW-0687">Ribonucleoprotein</keyword>
<accession>A0A5S9PDK4</accession>
<comment type="domain">
    <text evidence="10">Composed of three domains: the N-terminal N domain, which is responsible for interactions with the ribosome, the central G domain, which binds GTP, and the C-terminal M domain, which binds the RNA and the signal sequence of the RNC.</text>
</comment>
<evidence type="ECO:0000313" key="13">
    <source>
        <dbReference type="EMBL" id="CAA0101905.1"/>
    </source>
</evidence>
<keyword evidence="4 10" id="KW-0378">Hydrolase</keyword>
<comment type="subunit">
    <text evidence="10">Part of the signal recognition particle protein translocation system, which is composed of SRP and FtsY. SRP is a ribonucleoprotein composed of Ffh and a 4.5S RNA molecule.</text>
</comment>
<dbReference type="AlphaFoldDB" id="A0A5S9PDK4"/>
<evidence type="ECO:0000256" key="1">
    <source>
        <dbReference type="ARBA" id="ARBA00004515"/>
    </source>
</evidence>
<dbReference type="GO" id="GO:0008312">
    <property type="term" value="F:7S RNA binding"/>
    <property type="evidence" value="ECO:0007669"/>
    <property type="project" value="InterPro"/>
</dbReference>
<dbReference type="InterPro" id="IPR004780">
    <property type="entry name" value="SRP"/>
</dbReference>
<dbReference type="GO" id="GO:0005525">
    <property type="term" value="F:GTP binding"/>
    <property type="evidence" value="ECO:0007669"/>
    <property type="project" value="UniProtKB-UniRule"/>
</dbReference>
<evidence type="ECO:0000256" key="10">
    <source>
        <dbReference type="HAMAP-Rule" id="MF_00306"/>
    </source>
</evidence>
<dbReference type="SMART" id="SM00962">
    <property type="entry name" value="SRP54"/>
    <property type="match status" value="1"/>
</dbReference>
<keyword evidence="10" id="KW-0963">Cytoplasm</keyword>
<feature type="binding site" evidence="10">
    <location>
        <begin position="248"/>
        <end position="251"/>
    </location>
    <ligand>
        <name>GTP</name>
        <dbReference type="ChEBI" id="CHEBI:37565"/>
    </ligand>
</feature>
<dbReference type="GO" id="GO:0006614">
    <property type="term" value="P:SRP-dependent cotranslational protein targeting to membrane"/>
    <property type="evidence" value="ECO:0007669"/>
    <property type="project" value="InterPro"/>
</dbReference>
<feature type="domain" description="SRP54-type proteins GTP-binding" evidence="12">
    <location>
        <begin position="269"/>
        <end position="282"/>
    </location>
</feature>
<dbReference type="SUPFAM" id="SSF52540">
    <property type="entry name" value="P-loop containing nucleoside triphosphate hydrolases"/>
    <property type="match status" value="1"/>
</dbReference>
<dbReference type="GO" id="GO:0003924">
    <property type="term" value="F:GTPase activity"/>
    <property type="evidence" value="ECO:0007669"/>
    <property type="project" value="UniProtKB-UniRule"/>
</dbReference>
<comment type="similarity">
    <text evidence="2 10">Belongs to the GTP-binding SRP family. SRP54 subfamily.</text>
</comment>
<evidence type="ECO:0000256" key="11">
    <source>
        <dbReference type="SAM" id="MobiDB-lite"/>
    </source>
</evidence>
<dbReference type="InterPro" id="IPR003593">
    <property type="entry name" value="AAA+_ATPase"/>
</dbReference>
<evidence type="ECO:0000256" key="5">
    <source>
        <dbReference type="ARBA" id="ARBA00022884"/>
    </source>
</evidence>
<evidence type="ECO:0000256" key="2">
    <source>
        <dbReference type="ARBA" id="ARBA00005450"/>
    </source>
</evidence>
<dbReference type="GO" id="GO:0048500">
    <property type="term" value="C:signal recognition particle"/>
    <property type="evidence" value="ECO:0007669"/>
    <property type="project" value="UniProtKB-UniRule"/>
</dbReference>
<dbReference type="InterPro" id="IPR042101">
    <property type="entry name" value="SRP54_N_sf"/>
</dbReference>
<dbReference type="SMART" id="SM00963">
    <property type="entry name" value="SRP54_N"/>
    <property type="match status" value="1"/>
</dbReference>
<keyword evidence="7 10" id="KW-0733">Signal recognition particle</keyword>
<evidence type="ECO:0000256" key="6">
    <source>
        <dbReference type="ARBA" id="ARBA00023134"/>
    </source>
</evidence>
<dbReference type="SUPFAM" id="SSF47446">
    <property type="entry name" value="Signal peptide-binding domain"/>
    <property type="match status" value="1"/>
</dbReference>
<dbReference type="EC" id="3.6.5.4" evidence="10"/>
<comment type="catalytic activity">
    <reaction evidence="9 10">
        <text>GTP + H2O = GDP + phosphate + H(+)</text>
        <dbReference type="Rhea" id="RHEA:19669"/>
        <dbReference type="ChEBI" id="CHEBI:15377"/>
        <dbReference type="ChEBI" id="CHEBI:15378"/>
        <dbReference type="ChEBI" id="CHEBI:37565"/>
        <dbReference type="ChEBI" id="CHEBI:43474"/>
        <dbReference type="ChEBI" id="CHEBI:58189"/>
        <dbReference type="EC" id="3.6.5.4"/>
    </reaction>
</comment>
<evidence type="ECO:0000256" key="7">
    <source>
        <dbReference type="ARBA" id="ARBA00023135"/>
    </source>
</evidence>
<dbReference type="InterPro" id="IPR022941">
    <property type="entry name" value="SRP54"/>
</dbReference>
<dbReference type="RefSeq" id="WP_159599543.1">
    <property type="nucleotide sequence ID" value="NZ_CACSAS010000001.1"/>
</dbReference>
<keyword evidence="3 10" id="KW-0547">Nucleotide-binding</keyword>
<evidence type="ECO:0000313" key="14">
    <source>
        <dbReference type="Proteomes" id="UP000433050"/>
    </source>
</evidence>
<feature type="compositionally biased region" description="Gly residues" evidence="11">
    <location>
        <begin position="488"/>
        <end position="512"/>
    </location>
</feature>
<comment type="function">
    <text evidence="10">Involved in targeting and insertion of nascent membrane proteins into the cytoplasmic membrane. Binds to the hydrophobic signal sequence of the ribosome-nascent chain (RNC) as it emerges from the ribosomes. The SRP-RNC complex is then targeted to the cytoplasmic membrane where it interacts with the SRP receptor FtsY. Interaction with FtsY leads to the transfer of the RNC complex to the Sec translocase for insertion into the membrane, the hydrolysis of GTP by both Ffh and FtsY, and the dissociation of the SRP-FtsY complex into the individual components.</text>
</comment>
<feature type="binding site" evidence="10">
    <location>
        <begin position="190"/>
        <end position="194"/>
    </location>
    <ligand>
        <name>GTP</name>
        <dbReference type="ChEBI" id="CHEBI:37565"/>
    </ligand>
</feature>
<dbReference type="InterPro" id="IPR000897">
    <property type="entry name" value="SRP54_GTPase_dom"/>
</dbReference>
<evidence type="ECO:0000256" key="4">
    <source>
        <dbReference type="ARBA" id="ARBA00022801"/>
    </source>
</evidence>
<proteinExistence type="inferred from homology"/>
<sequence>MFDSLTDRLGGILDRLKRRGALTEADVNEAMREVRRALIEADVALDVVRSFTDRVRTRAVGAEVIKSVTPGQMVVKIVNDELVAMLGSDAKPIDLEAAPPVPVLMVGLQGSGKTTSTAKIAKRLTDRSNRKVLMASLDTRRPAAMEQLATLGKQVGVETLPIVAGQSAVQIARRAMEAARLGGYDVVMLDTAGRVTLDEALMAEVAEVKAATRPHEVLLVADSLTGQDAVNTAKAFDERVGLTGIVLTRADGDGRGGAALSMRAVTGKPIKLLGTGEKMDALEDFDPRRVAGRILGMGDVVSLVEKAVENIDAEKAMAAAERMRKGQFDLDDLRMQLDQMEKLGGLGGLMGMLPGVGKMKNQLAASGMNDGVLKRQKAIIDSMTKKERRNPKLLDGSRRKRIASGSGTKVEDVNRLMKMHRQMADMMKAMGASAGGKRGPMAGLASMFGLGGGGMGGMPSPEQLKQMAEKMPGGLGGGGLPPNFPGNMPGGFPGNLPGGLTGLGNKPGGLPGLPGFPPKKK</sequence>
<comment type="subcellular location">
    <subcellularLocation>
        <location evidence="1">Cell inner membrane</location>
        <topology evidence="1">Peripheral membrane protein</topology>
        <orientation evidence="1">Cytoplasmic side</orientation>
    </subcellularLocation>
    <subcellularLocation>
        <location evidence="10">Cytoplasm</location>
    </subcellularLocation>
    <text evidence="10">The SRP-RNC complex is targeted to the cytoplasmic membrane.</text>
</comment>
<dbReference type="PROSITE" id="PS00300">
    <property type="entry name" value="SRP54"/>
    <property type="match status" value="1"/>
</dbReference>
<dbReference type="Gene3D" id="1.20.120.140">
    <property type="entry name" value="Signal recognition particle SRP54, nucleotide-binding domain"/>
    <property type="match status" value="1"/>
</dbReference>
<reference evidence="13 14" key="1">
    <citation type="submission" date="2019-12" db="EMBL/GenBank/DDBJ databases">
        <authorList>
            <person name="Reyes-Prieto M."/>
        </authorList>
    </citation>
    <scope>NUCLEOTIDE SEQUENCE [LARGE SCALE GENOMIC DNA]</scope>
    <source>
        <strain evidence="13">HF14-78462</strain>
    </source>
</reference>
<evidence type="ECO:0000256" key="3">
    <source>
        <dbReference type="ARBA" id="ARBA00022741"/>
    </source>
</evidence>
<name>A0A5S9PDK4_9HYPH</name>
<feature type="binding site" evidence="10">
    <location>
        <begin position="107"/>
        <end position="114"/>
    </location>
    <ligand>
        <name>GTP</name>
        <dbReference type="ChEBI" id="CHEBI:37565"/>
    </ligand>
</feature>
<gene>
    <name evidence="10 13" type="primary">ffh</name>
    <name evidence="13" type="ORF">STARVERO_02823</name>
</gene>
<keyword evidence="6 10" id="KW-0342">GTP-binding</keyword>
<dbReference type="Pfam" id="PF02881">
    <property type="entry name" value="SRP54_N"/>
    <property type="match status" value="1"/>
</dbReference>
<evidence type="ECO:0000259" key="12">
    <source>
        <dbReference type="PROSITE" id="PS00300"/>
    </source>
</evidence>
<dbReference type="NCBIfam" id="TIGR00959">
    <property type="entry name" value="ffh"/>
    <property type="match status" value="1"/>
</dbReference>
<dbReference type="HAMAP" id="MF_00306">
    <property type="entry name" value="SRP54"/>
    <property type="match status" value="1"/>
</dbReference>
<protein>
    <recommendedName>
        <fullName evidence="10">Signal recognition particle protein</fullName>
        <ecNumber evidence="10">3.6.5.4</ecNumber>
    </recommendedName>
    <alternativeName>
        <fullName evidence="10">Fifty-four homolog</fullName>
    </alternativeName>
</protein>